<feature type="chain" id="PRO_5015051981" evidence="1">
    <location>
        <begin position="22"/>
        <end position="59"/>
    </location>
</feature>
<comment type="caution">
    <text evidence="2">The sequence shown here is derived from an EMBL/GenBank/DDBJ whole genome shotgun (WGS) entry which is preliminary data.</text>
</comment>
<dbReference type="RefSeq" id="WP_008316302.1">
    <property type="nucleotide sequence ID" value="NZ_CP115969.1"/>
</dbReference>
<evidence type="ECO:0000313" key="3">
    <source>
        <dbReference type="Proteomes" id="UP000680020"/>
    </source>
</evidence>
<evidence type="ECO:0000313" key="2">
    <source>
        <dbReference type="EMBL" id="MBS7824710.1"/>
    </source>
</evidence>
<dbReference type="Proteomes" id="UP000680020">
    <property type="component" value="Unassembled WGS sequence"/>
</dbReference>
<organism evidence="2 3">
    <name type="scientific">Wohlfahrtiimonas chitiniclastica</name>
    <dbReference type="NCBI Taxonomy" id="400946"/>
    <lineage>
        <taxon>Bacteria</taxon>
        <taxon>Pseudomonadati</taxon>
        <taxon>Pseudomonadota</taxon>
        <taxon>Gammaproteobacteria</taxon>
        <taxon>Cardiobacteriales</taxon>
        <taxon>Ignatzschineriaceae</taxon>
        <taxon>Wohlfahrtiimonas</taxon>
    </lineage>
</organism>
<reference evidence="2" key="1">
    <citation type="submission" date="2021-03" db="EMBL/GenBank/DDBJ databases">
        <title>Identification and antibiotic profiling of Wohlfahrtiimonas chitiniclastica, an underestimated human pathogen.</title>
        <authorList>
            <person name="Kopf A."/>
            <person name="Bunk B."/>
            <person name="Coldewey S."/>
            <person name="Gunzer F."/>
            <person name="Riedel T."/>
            <person name="Schroettner P."/>
        </authorList>
    </citation>
    <scope>NUCLEOTIDE SEQUENCE</scope>
    <source>
        <strain evidence="2">DSM 100917</strain>
    </source>
</reference>
<dbReference type="PROSITE" id="PS51257">
    <property type="entry name" value="PROKAR_LIPOPROTEIN"/>
    <property type="match status" value="1"/>
</dbReference>
<proteinExistence type="predicted"/>
<feature type="signal peptide" evidence="1">
    <location>
        <begin position="1"/>
        <end position="21"/>
    </location>
</feature>
<dbReference type="EMBL" id="JAGIBU010000004">
    <property type="protein sequence ID" value="MBS7824710.1"/>
    <property type="molecule type" value="Genomic_DNA"/>
</dbReference>
<dbReference type="InterPro" id="IPR021793">
    <property type="entry name" value="Oprl"/>
</dbReference>
<keyword evidence="1" id="KW-0732">Signal</keyword>
<dbReference type="AlphaFoldDB" id="A0A165GX29"/>
<gene>
    <name evidence="2" type="ORF">J7561_05770</name>
</gene>
<protein>
    <submittedName>
        <fullName evidence="2">Uncharacterized protein</fullName>
    </submittedName>
</protein>
<sequence length="59" mass="6248">MKGLLKVTGLIALGLVATGCATNAQKTADEALATANDAKSIALNTQAQFDRYFAKTRYK</sequence>
<evidence type="ECO:0000256" key="1">
    <source>
        <dbReference type="SAM" id="SignalP"/>
    </source>
</evidence>
<name>A0A165GX29_9GAMM</name>
<dbReference type="Pfam" id="PF11839">
    <property type="entry name" value="Alanine_zipper"/>
    <property type="match status" value="1"/>
</dbReference>
<accession>A0A165GX29</accession>
<dbReference type="GeneID" id="58263864"/>